<dbReference type="Pfam" id="PF13715">
    <property type="entry name" value="CarbopepD_reg_2"/>
    <property type="match status" value="1"/>
</dbReference>
<accession>A0A840D0H7</accession>
<dbReference type="Pfam" id="PF18939">
    <property type="entry name" value="DUF5686"/>
    <property type="match status" value="1"/>
</dbReference>
<sequence length="817" mass="93177">MTKIGLVVSILLLSINISAQNLKGRITDKAGEPLYGSSVYIREMNQGLVCNEDGYYQATLRPGNFSVEYKCLGYKSVERKVYIKENEIAVVDISLEEAPFTLKEVTISNQEDPAYPIMRKAIEKAPVYAGAVKEYTADVYIKANGELLKVSSLIDRMAKSEEGVKLSEFKDQLFVQESYNEVHYTAPDKYKQTVKAFSSSIPDNMKSDDAVGLINSSLYMPKVGMYVSPLNPKAFSYYRFRYEGFFEENGLEVNKIKVEPKLKDPILFDGYIYIADNTWHIYSAELNTSAYGVKQSYNVTFRELGVNVYLPVTYLIMSNISFLGIEAVMNYYTSVTYADLKINDQIVQQLGADGAKKKRNFEIARRDSLYTIVSDSLATKRDSAYWDGIRAVPLDGREISTLIKKDSIQQHLDSVRKEFHNPAFSPGDLISGGEIGIDSGRVVIRYDGLIQGALKEYNFVDGLWLGQSFDVESKIGKRNKLKVSPYIYYALSRKRFIGGGDIHLHYAPMRLGHLHISGGSTSENFNPEGIHRLNNFSSSLLYGKNYNYFYQKDFVSAVNNIDISNGLTMITGFEIARRSGLSNTTDYTWGKKSKIRPNIFPDDRFDKTAVNIGFNYTPYAYYSVYNGSKYYVRYASPTFYIRYSHAFSSWQTSNARYHKLYGGIQQNIKLSEFSNLNYILEGGSFLGNKDKIHFADFNHFNTSDVTVNFKSPFTSFMLLDNYIASTNKHWLSSNINYESQYILLKRLPFLQGKMFSETLHLKNLYTPDMRLYTEAGYSVNLQKIINLGAFVSFRKGKYQDFGIRILLDWDAIKRFVD</sequence>
<dbReference type="AlphaFoldDB" id="A0A840D0H7"/>
<keyword evidence="2" id="KW-1185">Reference proteome</keyword>
<evidence type="ECO:0008006" key="3">
    <source>
        <dbReference type="Google" id="ProtNLM"/>
    </source>
</evidence>
<dbReference type="EMBL" id="JACIEP010000017">
    <property type="protein sequence ID" value="MBB4037793.1"/>
    <property type="molecule type" value="Genomic_DNA"/>
</dbReference>
<dbReference type="InterPro" id="IPR043741">
    <property type="entry name" value="DUF5686"/>
</dbReference>
<gene>
    <name evidence="1" type="ORF">GGR21_003714</name>
</gene>
<protein>
    <recommendedName>
        <fullName evidence="3">CarboxypepD_reg-like domain-containing protein</fullName>
    </recommendedName>
</protein>
<evidence type="ECO:0000313" key="2">
    <source>
        <dbReference type="Proteomes" id="UP000555103"/>
    </source>
</evidence>
<dbReference type="RefSeq" id="WP_183308635.1">
    <property type="nucleotide sequence ID" value="NZ_JACIEP010000017.1"/>
</dbReference>
<organism evidence="1 2">
    <name type="scientific">Dysgonomonas hofstadii</name>
    <dbReference type="NCBI Taxonomy" id="637886"/>
    <lineage>
        <taxon>Bacteria</taxon>
        <taxon>Pseudomonadati</taxon>
        <taxon>Bacteroidota</taxon>
        <taxon>Bacteroidia</taxon>
        <taxon>Bacteroidales</taxon>
        <taxon>Dysgonomonadaceae</taxon>
        <taxon>Dysgonomonas</taxon>
    </lineage>
</organism>
<dbReference type="Proteomes" id="UP000555103">
    <property type="component" value="Unassembled WGS sequence"/>
</dbReference>
<dbReference type="SUPFAM" id="SSF49464">
    <property type="entry name" value="Carboxypeptidase regulatory domain-like"/>
    <property type="match status" value="1"/>
</dbReference>
<name>A0A840D0H7_9BACT</name>
<dbReference type="Gene3D" id="2.60.40.1120">
    <property type="entry name" value="Carboxypeptidase-like, regulatory domain"/>
    <property type="match status" value="1"/>
</dbReference>
<comment type="caution">
    <text evidence="1">The sequence shown here is derived from an EMBL/GenBank/DDBJ whole genome shotgun (WGS) entry which is preliminary data.</text>
</comment>
<evidence type="ECO:0000313" key="1">
    <source>
        <dbReference type="EMBL" id="MBB4037793.1"/>
    </source>
</evidence>
<dbReference type="InterPro" id="IPR008969">
    <property type="entry name" value="CarboxyPept-like_regulatory"/>
</dbReference>
<proteinExistence type="predicted"/>
<reference evidence="1 2" key="1">
    <citation type="submission" date="2020-08" db="EMBL/GenBank/DDBJ databases">
        <title>Genomic Encyclopedia of Type Strains, Phase IV (KMG-IV): sequencing the most valuable type-strain genomes for metagenomic binning, comparative biology and taxonomic classification.</title>
        <authorList>
            <person name="Goeker M."/>
        </authorList>
    </citation>
    <scope>NUCLEOTIDE SEQUENCE [LARGE SCALE GENOMIC DNA]</scope>
    <source>
        <strain evidence="1 2">DSM 104969</strain>
    </source>
</reference>